<dbReference type="InterPro" id="IPR005215">
    <property type="entry name" value="Trig_fac"/>
</dbReference>
<dbReference type="InterPro" id="IPR036611">
    <property type="entry name" value="Trigger_fac_ribosome-bd_sf"/>
</dbReference>
<keyword evidence="6 11" id="KW-0697">Rotamase</keyword>
<evidence type="ECO:0000313" key="18">
    <source>
        <dbReference type="Proteomes" id="UP000249343"/>
    </source>
</evidence>
<keyword evidence="18" id="KW-1185">Reference proteome</keyword>
<keyword evidence="11" id="KW-0963">Cytoplasm</keyword>
<dbReference type="OrthoDB" id="9767721at2"/>
<evidence type="ECO:0000256" key="4">
    <source>
        <dbReference type="ARBA" id="ARBA00016902"/>
    </source>
</evidence>
<dbReference type="SUPFAM" id="SSF109998">
    <property type="entry name" value="Triger factor/SurA peptide-binding domain-like"/>
    <property type="match status" value="1"/>
</dbReference>
<dbReference type="GO" id="GO:0015031">
    <property type="term" value="P:protein transport"/>
    <property type="evidence" value="ECO:0007669"/>
    <property type="project" value="UniProtKB-UniRule"/>
</dbReference>
<dbReference type="NCBIfam" id="TIGR00115">
    <property type="entry name" value="tig"/>
    <property type="match status" value="1"/>
</dbReference>
<evidence type="ECO:0000259" key="12">
    <source>
        <dbReference type="Pfam" id="PF00254"/>
    </source>
</evidence>
<feature type="domain" description="Trigger factor C-terminal" evidence="14">
    <location>
        <begin position="270"/>
        <end position="427"/>
    </location>
</feature>
<comment type="caution">
    <text evidence="15">The sequence shown here is derived from an EMBL/GenBank/DDBJ whole genome shotgun (WGS) entry which is preliminary data.</text>
</comment>
<feature type="domain" description="PPIase FKBP-type" evidence="12">
    <location>
        <begin position="165"/>
        <end position="244"/>
    </location>
</feature>
<dbReference type="SUPFAM" id="SSF54534">
    <property type="entry name" value="FKBP-like"/>
    <property type="match status" value="1"/>
</dbReference>
<comment type="function">
    <text evidence="11">Involved in protein export. Acts as a chaperone by maintaining the newly synthesized protein in an open conformation. Functions as a peptidyl-prolyl cis-trans isomerase.</text>
</comment>
<reference evidence="15 17" key="2">
    <citation type="submission" date="2016-02" db="EMBL/GenBank/DDBJ databases">
        <title>A draft genome sequence of Candidatus Phytoplasma oryzae strain Mbita1, the causative agent of Napier Grass stunt disease in Kenya.</title>
        <authorList>
            <person name="Fischer A."/>
            <person name="Santa-Cruz I."/>
            <person name="Wambua L."/>
            <person name="Olds C."/>
            <person name="Midega C."/>
            <person name="Dickinson M."/>
            <person name="Kawicha P."/>
            <person name="Khan Z."/>
            <person name="Masiga D."/>
            <person name="Jores J."/>
            <person name="Bernd S."/>
        </authorList>
    </citation>
    <scope>NUCLEOTIDE SEQUENCE [LARGE SCALE GENOMIC DNA]</scope>
    <source>
        <strain evidence="15">Mbita1</strain>
    </source>
</reference>
<evidence type="ECO:0000256" key="3">
    <source>
        <dbReference type="ARBA" id="ARBA00013194"/>
    </source>
</evidence>
<evidence type="ECO:0000256" key="10">
    <source>
        <dbReference type="ARBA" id="ARBA00029986"/>
    </source>
</evidence>
<keyword evidence="7 11" id="KW-0143">Chaperone</keyword>
<evidence type="ECO:0000256" key="5">
    <source>
        <dbReference type="ARBA" id="ARBA00022618"/>
    </source>
</evidence>
<dbReference type="EMBL" id="LTBM01000002">
    <property type="protein sequence ID" value="KXT29334.1"/>
    <property type="molecule type" value="Genomic_DNA"/>
</dbReference>
<gene>
    <name evidence="11 15" type="primary">tig</name>
    <name evidence="15" type="ORF">AXA84_0148</name>
    <name evidence="16" type="ORF">DH96_01045</name>
</gene>
<comment type="subcellular location">
    <subcellularLocation>
        <location evidence="11">Cytoplasm</location>
    </subcellularLocation>
    <text evidence="11">About half TF is bound to the ribosome near the polypeptide exit tunnel while the other half is free in the cytoplasm.</text>
</comment>
<evidence type="ECO:0000256" key="7">
    <source>
        <dbReference type="ARBA" id="ARBA00023186"/>
    </source>
</evidence>
<evidence type="ECO:0000259" key="13">
    <source>
        <dbReference type="Pfam" id="PF05697"/>
    </source>
</evidence>
<dbReference type="Gene3D" id="3.10.50.40">
    <property type="match status" value="1"/>
</dbReference>
<evidence type="ECO:0000256" key="6">
    <source>
        <dbReference type="ARBA" id="ARBA00023110"/>
    </source>
</evidence>
<dbReference type="InterPro" id="IPR037041">
    <property type="entry name" value="Trigger_fac_C_sf"/>
</dbReference>
<dbReference type="EMBL" id="JHUK01000002">
    <property type="protein sequence ID" value="RAM57888.1"/>
    <property type="molecule type" value="Genomic_DNA"/>
</dbReference>
<dbReference type="EC" id="5.2.1.8" evidence="3 11"/>
<evidence type="ECO:0000256" key="11">
    <source>
        <dbReference type="HAMAP-Rule" id="MF_00303"/>
    </source>
</evidence>
<dbReference type="Proteomes" id="UP000249343">
    <property type="component" value="Unassembled WGS sequence"/>
</dbReference>
<proteinExistence type="inferred from homology"/>
<sequence length="443" mass="53240">MQIKKVNNDFLQFKFRLYNEEFENYLCYAFEKVKDKIEIKGFRKGFVTRSIFKKKIGDQKLYKDALEILIKKKSEEIIKNKKKFMVMGQPKLVSCNIEDLKKKDFFDFALEFFLKPEVILCNYKDIKVTFFDNISIREKEIQIKINDIIKQNTFKNFKPQYLSLEKNDLAIFDLSIFLDEKKSIKHSEISDFSLEIGNNQFIMGFDDGVIGMKVKENRIFSLIIPDNFYDQSIASKKIFFEVFLKSIKIKEEFNLNDEFIKSLKIPRIFTISDLKKEIKKKLELDQQNKIRQKQEKEILDFLVKNSFLKINENLIIYEIEDLKKNFNQELNKNNLNIEKYLNIYKINMEEFEQRIRKQAIRNIKIDLILEEIIEKENIKVLPTELDYYSQEMSFSYNISVDQIKKNFFLMEDIKKNILKSKIIDFLIKNSIEKNKENIQLEKI</sequence>
<evidence type="ECO:0000313" key="17">
    <source>
        <dbReference type="Proteomes" id="UP000070069"/>
    </source>
</evidence>
<dbReference type="InterPro" id="IPR001179">
    <property type="entry name" value="PPIase_FKBP_dom"/>
</dbReference>
<reference evidence="16 18" key="1">
    <citation type="submission" date="2014-04" db="EMBL/GenBank/DDBJ databases">
        <title>Genome study of Napier grass stunt phytoplasma.</title>
        <authorList>
            <person name="Kawicha P."/>
            <person name="Dickinson M."/>
            <person name="Hodgetts J."/>
        </authorList>
    </citation>
    <scope>NUCLEOTIDE SEQUENCE [LARGE SCALE GENOMIC DNA]</scope>
    <source>
        <strain evidence="16 18">NGS-S10</strain>
    </source>
</reference>
<evidence type="ECO:0000256" key="2">
    <source>
        <dbReference type="ARBA" id="ARBA00005464"/>
    </source>
</evidence>
<dbReference type="HAMAP" id="MF_00303">
    <property type="entry name" value="Trigger_factor_Tig"/>
    <property type="match status" value="1"/>
</dbReference>
<comment type="catalytic activity">
    <reaction evidence="1 11">
        <text>[protein]-peptidylproline (omega=180) = [protein]-peptidylproline (omega=0)</text>
        <dbReference type="Rhea" id="RHEA:16237"/>
        <dbReference type="Rhea" id="RHEA-COMP:10747"/>
        <dbReference type="Rhea" id="RHEA-COMP:10748"/>
        <dbReference type="ChEBI" id="CHEBI:83833"/>
        <dbReference type="ChEBI" id="CHEBI:83834"/>
        <dbReference type="EC" id="5.2.1.8"/>
    </reaction>
</comment>
<dbReference type="Pfam" id="PF00254">
    <property type="entry name" value="FKBP_C"/>
    <property type="match status" value="1"/>
</dbReference>
<dbReference type="InterPro" id="IPR008880">
    <property type="entry name" value="Trigger_fac_C"/>
</dbReference>
<feature type="domain" description="Trigger factor ribosome-binding bacterial" evidence="13">
    <location>
        <begin position="3"/>
        <end position="147"/>
    </location>
</feature>
<dbReference type="RefSeq" id="WP_066540074.1">
    <property type="nucleotide sequence ID" value="NZ_JHUK01000002.1"/>
</dbReference>
<dbReference type="GO" id="GO:0006457">
    <property type="term" value="P:protein folding"/>
    <property type="evidence" value="ECO:0007669"/>
    <property type="project" value="UniProtKB-UniRule"/>
</dbReference>
<comment type="domain">
    <text evidence="11">Consists of 3 domains; the N-terminus binds the ribosome, the middle domain has PPIase activity, while the C-terminus has intrinsic chaperone activity on its own.</text>
</comment>
<protein>
    <recommendedName>
        <fullName evidence="4 11">Trigger factor</fullName>
        <shortName evidence="11">TF</shortName>
        <ecNumber evidence="3 11">5.2.1.8</ecNumber>
    </recommendedName>
    <alternativeName>
        <fullName evidence="10 11">PPIase</fullName>
    </alternativeName>
</protein>
<dbReference type="Gene3D" id="3.30.70.1050">
    <property type="entry name" value="Trigger factor ribosome-binding domain"/>
    <property type="match status" value="1"/>
</dbReference>
<dbReference type="Gene3D" id="1.10.3120.10">
    <property type="entry name" value="Trigger factor, C-terminal domain"/>
    <property type="match status" value="1"/>
</dbReference>
<evidence type="ECO:0000256" key="9">
    <source>
        <dbReference type="ARBA" id="ARBA00023306"/>
    </source>
</evidence>
<keyword evidence="9 11" id="KW-0131">Cell cycle</keyword>
<dbReference type="GO" id="GO:0005737">
    <property type="term" value="C:cytoplasm"/>
    <property type="evidence" value="ECO:0007669"/>
    <property type="project" value="UniProtKB-SubCell"/>
</dbReference>
<dbReference type="InterPro" id="IPR008881">
    <property type="entry name" value="Trigger_fac_ribosome-bd_bac"/>
</dbReference>
<evidence type="ECO:0000256" key="8">
    <source>
        <dbReference type="ARBA" id="ARBA00023235"/>
    </source>
</evidence>
<dbReference type="GO" id="GO:0003755">
    <property type="term" value="F:peptidyl-prolyl cis-trans isomerase activity"/>
    <property type="evidence" value="ECO:0007669"/>
    <property type="project" value="UniProtKB-UniRule"/>
</dbReference>
<evidence type="ECO:0000256" key="1">
    <source>
        <dbReference type="ARBA" id="ARBA00000971"/>
    </source>
</evidence>
<dbReference type="SUPFAM" id="SSF102735">
    <property type="entry name" value="Trigger factor ribosome-binding domain"/>
    <property type="match status" value="1"/>
</dbReference>
<evidence type="ECO:0000259" key="14">
    <source>
        <dbReference type="Pfam" id="PF05698"/>
    </source>
</evidence>
<dbReference type="Proteomes" id="UP000070069">
    <property type="component" value="Unassembled WGS sequence"/>
</dbReference>
<dbReference type="Pfam" id="PF05698">
    <property type="entry name" value="Trigger_C"/>
    <property type="match status" value="1"/>
</dbReference>
<dbReference type="GO" id="GO:0051301">
    <property type="term" value="P:cell division"/>
    <property type="evidence" value="ECO:0007669"/>
    <property type="project" value="UniProtKB-KW"/>
</dbReference>
<evidence type="ECO:0000313" key="15">
    <source>
        <dbReference type="EMBL" id="KXT29334.1"/>
    </source>
</evidence>
<accession>A0A139JR69</accession>
<comment type="similarity">
    <text evidence="2 11">Belongs to the FKBP-type PPIase family. Tig subfamily.</text>
</comment>
<keyword evidence="8 11" id="KW-0413">Isomerase</keyword>
<dbReference type="PATRIC" id="fig|203274.3.peg.253"/>
<dbReference type="InterPro" id="IPR027304">
    <property type="entry name" value="Trigger_fact/SurA_dom_sf"/>
</dbReference>
<dbReference type="AlphaFoldDB" id="A0A139JR69"/>
<name>A0A139JR69_9MOLU</name>
<dbReference type="PIRSF" id="PIRSF003095">
    <property type="entry name" value="Trigger_factor"/>
    <property type="match status" value="1"/>
</dbReference>
<dbReference type="InterPro" id="IPR046357">
    <property type="entry name" value="PPIase_dom_sf"/>
</dbReference>
<dbReference type="Pfam" id="PF05697">
    <property type="entry name" value="Trigger_N"/>
    <property type="match status" value="1"/>
</dbReference>
<organism evidence="15 17">
    <name type="scientific">Candidatus Phytoplasma oryzae</name>
    <dbReference type="NCBI Taxonomy" id="203274"/>
    <lineage>
        <taxon>Bacteria</taxon>
        <taxon>Bacillati</taxon>
        <taxon>Mycoplasmatota</taxon>
        <taxon>Mollicutes</taxon>
        <taxon>Acholeplasmatales</taxon>
        <taxon>Acholeplasmataceae</taxon>
        <taxon>Candidatus Phytoplasma</taxon>
        <taxon>16SrXI (Rice yellow dwarf group)</taxon>
    </lineage>
</organism>
<evidence type="ECO:0000313" key="16">
    <source>
        <dbReference type="EMBL" id="RAM57888.1"/>
    </source>
</evidence>
<keyword evidence="5 11" id="KW-0132">Cell division</keyword>